<dbReference type="InterPro" id="IPR014717">
    <property type="entry name" value="Transl_elong_EF1B/ribsomal_bS6"/>
</dbReference>
<evidence type="ECO:0000313" key="3">
    <source>
        <dbReference type="EMBL" id="SCY25163.1"/>
    </source>
</evidence>
<dbReference type="STRING" id="381306.AN478_02005"/>
<evidence type="ECO:0000256" key="1">
    <source>
        <dbReference type="SAM" id="Coils"/>
    </source>
</evidence>
<evidence type="ECO:0000313" key="4">
    <source>
        <dbReference type="Proteomes" id="UP000183104"/>
    </source>
</evidence>
<dbReference type="Gene3D" id="3.30.70.60">
    <property type="match status" value="1"/>
</dbReference>
<keyword evidence="4" id="KW-1185">Reference proteome</keyword>
<dbReference type="GO" id="GO:0043107">
    <property type="term" value="P:type IV pilus-dependent motility"/>
    <property type="evidence" value="ECO:0007669"/>
    <property type="project" value="InterPro"/>
</dbReference>
<dbReference type="OrthoDB" id="9802133at2"/>
<keyword evidence="2" id="KW-1133">Transmembrane helix</keyword>
<dbReference type="RefSeq" id="WP_054964951.1">
    <property type="nucleotide sequence ID" value="NZ_FMUN01000004.1"/>
</dbReference>
<dbReference type="AlphaFoldDB" id="A0A0P9CQB9"/>
<keyword evidence="2" id="KW-0812">Transmembrane</keyword>
<sequence length="197" mass="21991">MDVQDLNLDAALNAPDWVKAVALLVLTALIGGSFWWFVYLPHQKEVAEMEQRVQSLTAQYQKKKRQVANLPVLREQYEKLEKRMEGALEQLPDRTEVADLLDAVNDVGKAEGLDFKLFRPADEVPKGSYAVLPVELEVRGTFDAMGRFLAATASLPRIVNVGDMQLSGAKGGELTLKGRARTYRFLGEDEQSKGKKK</sequence>
<dbReference type="PANTHER" id="PTHR39555">
    <property type="entry name" value="FIMBRIAL ASSEMBLY PROTEIN PILO-LIKE PROTEIN-RELATED"/>
    <property type="match status" value="1"/>
</dbReference>
<proteinExistence type="predicted"/>
<name>A0A0P9CQB9_9GAMM</name>
<dbReference type="EMBL" id="FMUN01000004">
    <property type="protein sequence ID" value="SCY25163.1"/>
    <property type="molecule type" value="Genomic_DNA"/>
</dbReference>
<dbReference type="InterPro" id="IPR007445">
    <property type="entry name" value="PilO"/>
</dbReference>
<gene>
    <name evidence="3" type="ORF">SAMN05661077_1591</name>
</gene>
<keyword evidence="1" id="KW-0175">Coiled coil</keyword>
<dbReference type="Pfam" id="PF04350">
    <property type="entry name" value="PilO"/>
    <property type="match status" value="1"/>
</dbReference>
<dbReference type="PANTHER" id="PTHR39555:SF1">
    <property type="entry name" value="TYPE IV PILUS INNER MEMBRANE COMPONENT PILO"/>
    <property type="match status" value="1"/>
</dbReference>
<dbReference type="GO" id="GO:0043683">
    <property type="term" value="P:type IV pilus assembly"/>
    <property type="evidence" value="ECO:0007669"/>
    <property type="project" value="InterPro"/>
</dbReference>
<organism evidence="3 4">
    <name type="scientific">Thiohalorhabdus denitrificans</name>
    <dbReference type="NCBI Taxonomy" id="381306"/>
    <lineage>
        <taxon>Bacteria</taxon>
        <taxon>Pseudomonadati</taxon>
        <taxon>Pseudomonadota</taxon>
        <taxon>Gammaproteobacteria</taxon>
        <taxon>Thiohalorhabdales</taxon>
        <taxon>Thiohalorhabdaceae</taxon>
        <taxon>Thiohalorhabdus</taxon>
    </lineage>
</organism>
<reference evidence="4" key="1">
    <citation type="submission" date="2016-10" db="EMBL/GenBank/DDBJ databases">
        <authorList>
            <person name="Varghese N."/>
        </authorList>
    </citation>
    <scope>NUCLEOTIDE SEQUENCE [LARGE SCALE GENOMIC DNA]</scope>
    <source>
        <strain evidence="4">HL 19</strain>
    </source>
</reference>
<protein>
    <submittedName>
        <fullName evidence="3">Type IV pilus assembly protein PilO</fullName>
    </submittedName>
</protein>
<feature type="coiled-coil region" evidence="1">
    <location>
        <begin position="46"/>
        <end position="90"/>
    </location>
</feature>
<accession>A0A0P9CQB9</accession>
<dbReference type="Proteomes" id="UP000183104">
    <property type="component" value="Unassembled WGS sequence"/>
</dbReference>
<keyword evidence="2" id="KW-0472">Membrane</keyword>
<evidence type="ECO:0000256" key="2">
    <source>
        <dbReference type="SAM" id="Phobius"/>
    </source>
</evidence>
<feature type="transmembrane region" description="Helical" evidence="2">
    <location>
        <begin position="20"/>
        <end position="40"/>
    </location>
</feature>